<evidence type="ECO:0000256" key="1">
    <source>
        <dbReference type="SAM" id="MobiDB-lite"/>
    </source>
</evidence>
<comment type="caution">
    <text evidence="2">The sequence shown here is derived from an EMBL/GenBank/DDBJ whole genome shotgun (WGS) entry which is preliminary data.</text>
</comment>
<organism evidence="2 3">
    <name type="scientific">Zizania palustris</name>
    <name type="common">Northern wild rice</name>
    <dbReference type="NCBI Taxonomy" id="103762"/>
    <lineage>
        <taxon>Eukaryota</taxon>
        <taxon>Viridiplantae</taxon>
        <taxon>Streptophyta</taxon>
        <taxon>Embryophyta</taxon>
        <taxon>Tracheophyta</taxon>
        <taxon>Spermatophyta</taxon>
        <taxon>Magnoliopsida</taxon>
        <taxon>Liliopsida</taxon>
        <taxon>Poales</taxon>
        <taxon>Poaceae</taxon>
        <taxon>BOP clade</taxon>
        <taxon>Oryzoideae</taxon>
        <taxon>Oryzeae</taxon>
        <taxon>Zizaniinae</taxon>
        <taxon>Zizania</taxon>
    </lineage>
</organism>
<dbReference type="AlphaFoldDB" id="A0A8J5WZB0"/>
<name>A0A8J5WZB0_ZIZPA</name>
<evidence type="ECO:0000313" key="3">
    <source>
        <dbReference type="Proteomes" id="UP000729402"/>
    </source>
</evidence>
<proteinExistence type="predicted"/>
<dbReference type="Proteomes" id="UP000729402">
    <property type="component" value="Unassembled WGS sequence"/>
</dbReference>
<feature type="region of interest" description="Disordered" evidence="1">
    <location>
        <begin position="116"/>
        <end position="165"/>
    </location>
</feature>
<gene>
    <name evidence="2" type="ORF">GUJ93_ZPchr0013g37138</name>
</gene>
<dbReference type="EMBL" id="JAAALK010000079">
    <property type="protein sequence ID" value="KAG8098372.1"/>
    <property type="molecule type" value="Genomic_DNA"/>
</dbReference>
<reference evidence="2" key="1">
    <citation type="journal article" date="2021" name="bioRxiv">
        <title>Whole Genome Assembly and Annotation of Northern Wild Rice, Zizania palustris L., Supports a Whole Genome Duplication in the Zizania Genus.</title>
        <authorList>
            <person name="Haas M."/>
            <person name="Kono T."/>
            <person name="Macchietto M."/>
            <person name="Millas R."/>
            <person name="McGilp L."/>
            <person name="Shao M."/>
            <person name="Duquette J."/>
            <person name="Hirsch C.N."/>
            <person name="Kimball J."/>
        </authorList>
    </citation>
    <scope>NUCLEOTIDE SEQUENCE</scope>
    <source>
        <tissue evidence="2">Fresh leaf tissue</tissue>
    </source>
</reference>
<keyword evidence="3" id="KW-1185">Reference proteome</keyword>
<reference evidence="2" key="2">
    <citation type="submission" date="2021-02" db="EMBL/GenBank/DDBJ databases">
        <authorList>
            <person name="Kimball J.A."/>
            <person name="Haas M.W."/>
            <person name="Macchietto M."/>
            <person name="Kono T."/>
            <person name="Duquette J."/>
            <person name="Shao M."/>
        </authorList>
    </citation>
    <scope>NUCLEOTIDE SEQUENCE</scope>
    <source>
        <tissue evidence="2">Fresh leaf tissue</tissue>
    </source>
</reference>
<sequence length="262" mass="28504">MLAADAEMEAAVERFKLFIDAASQEDTFWGIGGNAGFVILHKRQIIRRHHDLEVHLLFLQCCSGPAQDTQYLRQRLATLQKTAAATELWAKSSIDNTIEAAFNRVLPVTAGEARTQMPPMADGESRAQPSPVTAEESLTRAGTRSSSSSPVRASGYGGAAVSTKRGPDIRRDAPVIVHPAILWRRHVDRSVAALAAAEEQSSSYSRSAPVDGLATVLQFFLPSAIQFQRHFASTDAVEFTRRSSAVTGQDSLSTVPLGFRRR</sequence>
<accession>A0A8J5WZB0</accession>
<protein>
    <submittedName>
        <fullName evidence="2">Uncharacterized protein</fullName>
    </submittedName>
</protein>
<evidence type="ECO:0000313" key="2">
    <source>
        <dbReference type="EMBL" id="KAG8098372.1"/>
    </source>
</evidence>